<dbReference type="InterPro" id="IPR036388">
    <property type="entry name" value="WH-like_DNA-bd_sf"/>
</dbReference>
<feature type="compositionally biased region" description="Low complexity" evidence="19">
    <location>
        <begin position="488"/>
        <end position="500"/>
    </location>
</feature>
<evidence type="ECO:0000259" key="21">
    <source>
        <dbReference type="PROSITE" id="PS51504"/>
    </source>
</evidence>
<feature type="compositionally biased region" description="Basic and acidic residues" evidence="19">
    <location>
        <begin position="726"/>
        <end position="737"/>
    </location>
</feature>
<evidence type="ECO:0000256" key="1">
    <source>
        <dbReference type="ARBA" id="ARBA00004123"/>
    </source>
</evidence>
<feature type="compositionally biased region" description="Low complexity" evidence="19">
    <location>
        <begin position="1966"/>
        <end position="2036"/>
    </location>
</feature>
<evidence type="ECO:0000256" key="12">
    <source>
        <dbReference type="ARBA" id="ARBA00022843"/>
    </source>
</evidence>
<keyword evidence="16" id="KW-0539">Nucleus</keyword>
<dbReference type="GO" id="GO:0010484">
    <property type="term" value="F:histone H3 acetyltransferase activity"/>
    <property type="evidence" value="ECO:0007669"/>
    <property type="project" value="TreeGrafter"/>
</dbReference>
<dbReference type="CDD" id="cd22541">
    <property type="entry name" value="SP5_N"/>
    <property type="match status" value="1"/>
</dbReference>
<feature type="compositionally biased region" description="Polar residues" evidence="19">
    <location>
        <begin position="847"/>
        <end position="865"/>
    </location>
</feature>
<evidence type="ECO:0000256" key="7">
    <source>
        <dbReference type="ARBA" id="ARBA00022679"/>
    </source>
</evidence>
<sequence length="2408" mass="263201">MDEPESAETWSAWFLDAIRKIRSQKQRPSVERICHAIRQHHNFHEEEIAEHLEVAVKRGDVLKIFNKGQSSYKDPGGLQSKPLKVGKGTDLSKVLGKAVRELGEREGSTLKTIEKYIRQSHTVEEEAEGDLRTALRLSAKRAADRGLVIQDGRLFRQPDRPPYFKKHGDNAHALPPEPPVPKLPAPLPICRECLGATIAGNNNNTKRNAAEKLSRCSVCGAALHNSCAPPELSILVDRGITWSCDDCSPTCAGCQLERESQNYLVKCAGCVKSYHPTCLDPALDKKNKAPWRCRHCQTAHTPVAKDDGKKNKTQDGGGSLDDTPTSARKRISKLRENRKSTVSRKSLTIATPGKRSGTGVAQVDSSSDGNAGVVSPRQPPLISSPLPQPPAPLAGQGRLLEEKNDRISKEKQKFFRLSAFNAEHNKLKRVGGGDKSKSSQNVSPRLTRGNANQKKKQQQQQQQQQQPVLPTQQQQPPPSTGKKTSLVSSSSSSSSASSDASDTDSSEGSDSSDDDDEEDGNSSSESSDTSSEDEEEDEEVGQEANRRVVVESPKPRSPFSCDLSEDKPWGFAAAAAKLNAESPFFSNINNTFGAPLPKLDVGGTPTFGLHIQPAANTTTTTIDNKKKQQQPKNDRGITSSGGFVDNNKVKPGTGQLKGLFDGLSHFFSVPTNSRARSGAAAPNYAPDRRKRPNTEDVGKSNSKIPRGTQSNKRDSSPVQGKSKDRKKSETTREEVPRVPRPGIFTPSDESLFVGSLNEKLPKMTPSNLVKTAVNSKRHEHERRKLMKDDTSLVKFAAGDAAASASPSSSPTSSYRHHHEHYSRKRNTPLHAAAETTSQTRHPVPAVSRSSGLLSESVKSNPSLKSNPRACTSATTTNTTTTPRATPCSTRKEEPILPQTLPPGVTQKDVDLFKDARDRAARLTVSNGDDEDAAVVVSPGQNSAGSSNSGPRNPAAIVFGRYEVETWYSSPFPQEYARLPKLFFCEFCLKYTKSRAVLDRHMDKCQWRHPPATEIYRCNGLSVFEIDGNVNKIYCQNLCLLAKLFLDHKTLYYDVEPFLFYAVTKNDKYGCHLVGYFSKEKHCPAQRYNVSCIMTLPQYQRQGFGRFLIEFSYLLSKVEVNAHRNSTDIKLGDITKETGVSAHDIATAMQLLGFIKSVHLPGEGNSKVAVVVDWSKVDIHMAKVRKSSRIKLDPDCLRWIPLLTQIPNPYQSPEESGDTSSESSPVAEPKQVAAMIVEKIQKVKIKKKPRGRRLGQRRSSPLKQKSPQKTTVQKEVSKEAKDAKETKETKEQQKSTKETTKEAKAAKEVKESEKETRTTVTPESSKESMEVEPKSNVSTTPRNSRSVTTAKNASSASTTKATPVSTVSTMSRRRIRTPKIPFPESVTTPLRKRKHSEKTEVEEKEEKSDVSSRKRTRESYEGQGPYRGNGEGVAETSDVYTVIGGAETNEEAMQSGRYPAEKTTDESQCNGKEETKEPKTSPMSRRGRAKAEKEALKMPQLKPEAPTNDRPESPVIPPPSLSPSVDSEKVDSPEHKESPVVPELISAPKEDTVVETSKNESVEDSGAIVPPEAETASASPGEYEGGDEDEGEEEVPAPRPKSVTQCSSNTENEPSEEQNQTEKTEETSEEKEPEIEKPLPQKVESEAAPIVEEQNEASKECDKDAETEEAICSPETSKLVPEVPSPKGEEIEKLEAIAQDKDSPKDETISERLTLKESKEELTRPKIEASPATPTEKKESSVVSNIASPETEPLTPQEKPLPIMEQQETMHLQIHPEEMKQNSPESGKTTPHLDNPGSVKRTPPSQPDLPSMGVYTPDSTTNSVHSLHYGQCDLDVSQLGLESPTSIASDLASQNSVERPPSALPSMPASVTAPISVSMQIPTPATSVAVNISPQVQYADCSMPQHTPPAHVSIHPMHQPHTPQPLQQPRTPQSHTPQSIPTQSPQPLPQSHTPQPLPQSHTPQPLPQSHTPQSIPTQSPQPLPQSHTPQPMQLSLAQQTQSQSMAHSQSQPQQQQSQQQSTHQQQQQQQQSQTQSHSNKRASGSQTTHRSRSAQQSSRSHRATPPTPHTQASSQHTTSHTSHTTSHTSHTTVAQTTHVPPQYQQSSSMSVPPVPHPHSHTHAAHSHNMAVISQGNYMAVASQTFPTQNTYVIQHRSSRSGAPTPCTTATNFYIQTSAMPPHSHTPAPSLSASGNHQTTNSCSLAKLQQLTNGLEMIPPTPPPAMNLTPPPPIPHTMTPPQTSRQLPTPPQVPLGYPKNYYNVNTVPPGTPGPPSRSTSRSSANAANMASLTQPYPSESLYRQTLDPGSTCPQMQSAASRVSPNVALNTNLMAQYGYRVAQPGTGYMNQAAQLGGFMNQASQLPVGMVNVPAPYPQDPHQQNPAAVYTTYHGYINGGLMQPLNSSMRPR</sequence>
<dbReference type="GO" id="GO:0040029">
    <property type="term" value="P:epigenetic regulation of gene expression"/>
    <property type="evidence" value="ECO:0007669"/>
    <property type="project" value="UniProtKB-ARBA"/>
</dbReference>
<dbReference type="GO" id="GO:0003712">
    <property type="term" value="F:transcription coregulator activity"/>
    <property type="evidence" value="ECO:0007669"/>
    <property type="project" value="TreeGrafter"/>
</dbReference>
<keyword evidence="7 24" id="KW-0808">Transferase</keyword>
<feature type="compositionally biased region" description="Low complexity" evidence="19">
    <location>
        <begin position="1345"/>
        <end position="1368"/>
    </location>
</feature>
<dbReference type="GO" id="GO:0005634">
    <property type="term" value="C:nucleus"/>
    <property type="evidence" value="ECO:0007669"/>
    <property type="project" value="UniProtKB-SubCell"/>
</dbReference>
<dbReference type="Pfam" id="PF01853">
    <property type="entry name" value="MOZ_SAS"/>
    <property type="match status" value="1"/>
</dbReference>
<evidence type="ECO:0000256" key="19">
    <source>
        <dbReference type="SAM" id="MobiDB-lite"/>
    </source>
</evidence>
<dbReference type="InterPro" id="IPR005818">
    <property type="entry name" value="Histone_H1/H5_H15"/>
</dbReference>
<evidence type="ECO:0000256" key="18">
    <source>
        <dbReference type="PROSITE-ProRule" id="PRU00146"/>
    </source>
</evidence>
<dbReference type="PANTHER" id="PTHR10615">
    <property type="entry name" value="HISTONE ACETYLTRANSFERASE"/>
    <property type="match status" value="1"/>
</dbReference>
<dbReference type="PROSITE" id="PS52014">
    <property type="entry name" value="SAMD1_WH"/>
    <property type="match status" value="1"/>
</dbReference>
<feature type="compositionally biased region" description="Low complexity" evidence="19">
    <location>
        <begin position="798"/>
        <end position="813"/>
    </location>
</feature>
<dbReference type="Gene3D" id="1.10.10.10">
    <property type="entry name" value="Winged helix-like DNA-binding domain superfamily/Winged helix DNA-binding domain"/>
    <property type="match status" value="1"/>
</dbReference>
<dbReference type="EC" id="2.3.1.48" evidence="3"/>
<evidence type="ECO:0000256" key="16">
    <source>
        <dbReference type="ARBA" id="ARBA00023242"/>
    </source>
</evidence>
<keyword evidence="8" id="KW-0479">Metal-binding</keyword>
<dbReference type="SMART" id="SM00526">
    <property type="entry name" value="H15"/>
    <property type="match status" value="1"/>
</dbReference>
<evidence type="ECO:0000313" key="24">
    <source>
        <dbReference type="EMBL" id="KZC11778.1"/>
    </source>
</evidence>
<evidence type="ECO:0000256" key="5">
    <source>
        <dbReference type="ARBA" id="ARBA00022499"/>
    </source>
</evidence>
<comment type="catalytic activity">
    <reaction evidence="17">
        <text>L-lysyl-[protein] + acetyl-CoA = N(6)-acetyl-L-lysyl-[protein] + CoA + H(+)</text>
        <dbReference type="Rhea" id="RHEA:45948"/>
        <dbReference type="Rhea" id="RHEA-COMP:9752"/>
        <dbReference type="Rhea" id="RHEA-COMP:10731"/>
        <dbReference type="ChEBI" id="CHEBI:15378"/>
        <dbReference type="ChEBI" id="CHEBI:29969"/>
        <dbReference type="ChEBI" id="CHEBI:57287"/>
        <dbReference type="ChEBI" id="CHEBI:57288"/>
        <dbReference type="ChEBI" id="CHEBI:61930"/>
        <dbReference type="EC" id="2.3.1.48"/>
    </reaction>
</comment>
<evidence type="ECO:0000256" key="3">
    <source>
        <dbReference type="ARBA" id="ARBA00013184"/>
    </source>
</evidence>
<feature type="compositionally biased region" description="Low complexity" evidence="19">
    <location>
        <begin position="2068"/>
        <end position="2110"/>
    </location>
</feature>
<dbReference type="InterPro" id="IPR019786">
    <property type="entry name" value="Zinc_finger_PHD-type_CS"/>
</dbReference>
<feature type="region of interest" description="Disordered" evidence="19">
    <location>
        <begin position="614"/>
        <end position="656"/>
    </location>
</feature>
<dbReference type="Pfam" id="PF17772">
    <property type="entry name" value="zf-MYST"/>
    <property type="match status" value="1"/>
</dbReference>
<evidence type="ECO:0000256" key="14">
    <source>
        <dbReference type="ARBA" id="ARBA00022990"/>
    </source>
</evidence>
<evidence type="ECO:0000313" key="25">
    <source>
        <dbReference type="Proteomes" id="UP000076502"/>
    </source>
</evidence>
<dbReference type="InterPro" id="IPR001965">
    <property type="entry name" value="Znf_PHD"/>
</dbReference>
<comment type="similarity">
    <text evidence="2">Belongs to the MYST (SAS/MOZ) family.</text>
</comment>
<dbReference type="GO" id="GO:0000786">
    <property type="term" value="C:nucleosome"/>
    <property type="evidence" value="ECO:0007669"/>
    <property type="project" value="InterPro"/>
</dbReference>
<dbReference type="InterPro" id="IPR013083">
    <property type="entry name" value="Znf_RING/FYVE/PHD"/>
</dbReference>
<dbReference type="GO" id="GO:0070776">
    <property type="term" value="C:MOZ/MORF histone acetyltransferase complex"/>
    <property type="evidence" value="ECO:0007669"/>
    <property type="project" value="TreeGrafter"/>
</dbReference>
<dbReference type="InterPro" id="IPR048589">
    <property type="entry name" value="SAMD1-like_WH"/>
</dbReference>
<dbReference type="InterPro" id="IPR019787">
    <property type="entry name" value="Znf_PHD-finger"/>
</dbReference>
<keyword evidence="10 18" id="KW-0863">Zinc-finger</keyword>
<keyword evidence="15" id="KW-0010">Activator</keyword>
<feature type="compositionally biased region" description="Basic residues" evidence="19">
    <location>
        <begin position="814"/>
        <end position="827"/>
    </location>
</feature>
<feature type="compositionally biased region" description="Acidic residues" evidence="19">
    <location>
        <begin position="1583"/>
        <end position="1594"/>
    </location>
</feature>
<feature type="domain" description="PHD-type" evidence="20">
    <location>
        <begin position="248"/>
        <end position="299"/>
    </location>
</feature>
<keyword evidence="12" id="KW-0832">Ubl conjugation</keyword>
<feature type="compositionally biased region" description="Polar residues" evidence="19">
    <location>
        <begin position="1207"/>
        <end position="1223"/>
    </location>
</feature>
<feature type="compositionally biased region" description="Low complexity" evidence="19">
    <location>
        <begin position="458"/>
        <end position="474"/>
    </location>
</feature>
<protein>
    <recommendedName>
        <fullName evidence="3">histone acetyltransferase</fullName>
        <ecNumber evidence="3">2.3.1.48</ecNumber>
    </recommendedName>
</protein>
<feature type="domain" description="MYST-type HAT" evidence="22">
    <location>
        <begin position="948"/>
        <end position="1200"/>
    </location>
</feature>
<dbReference type="OrthoDB" id="787137at2759"/>
<keyword evidence="11" id="KW-0862">Zinc</keyword>
<feature type="region of interest" description="Disordered" evidence="19">
    <location>
        <begin position="1899"/>
        <end position="2122"/>
    </location>
</feature>
<feature type="compositionally biased region" description="Basic and acidic residues" evidence="19">
    <location>
        <begin position="1547"/>
        <end position="1560"/>
    </location>
</feature>
<feature type="region of interest" description="Disordered" evidence="19">
    <location>
        <begin position="302"/>
        <end position="396"/>
    </location>
</feature>
<feature type="region of interest" description="Disordered" evidence="19">
    <location>
        <begin position="417"/>
        <end position="563"/>
    </location>
</feature>
<evidence type="ECO:0000256" key="9">
    <source>
        <dbReference type="ARBA" id="ARBA00022737"/>
    </source>
</evidence>
<dbReference type="PROSITE" id="PS51726">
    <property type="entry name" value="MYST_HAT"/>
    <property type="match status" value="1"/>
</dbReference>
<dbReference type="GO" id="GO:0003682">
    <property type="term" value="F:chromatin binding"/>
    <property type="evidence" value="ECO:0007669"/>
    <property type="project" value="TreeGrafter"/>
</dbReference>
<dbReference type="FunFam" id="3.30.60.60:FF:000001">
    <property type="entry name" value="Histone acetyltransferase"/>
    <property type="match status" value="1"/>
</dbReference>
<feature type="compositionally biased region" description="Polar residues" evidence="19">
    <location>
        <begin position="699"/>
        <end position="710"/>
    </location>
</feature>
<dbReference type="GO" id="GO:0006334">
    <property type="term" value="P:nucleosome assembly"/>
    <property type="evidence" value="ECO:0007669"/>
    <property type="project" value="InterPro"/>
</dbReference>
<dbReference type="InterPro" id="IPR002717">
    <property type="entry name" value="HAT_MYST-type"/>
</dbReference>
<feature type="compositionally biased region" description="Polar residues" evidence="19">
    <location>
        <begin position="1601"/>
        <end position="1611"/>
    </location>
</feature>
<feature type="compositionally biased region" description="Acidic residues" evidence="19">
    <location>
        <begin position="501"/>
        <end position="520"/>
    </location>
</feature>
<evidence type="ECO:0000256" key="2">
    <source>
        <dbReference type="ARBA" id="ARBA00010107"/>
    </source>
</evidence>
<dbReference type="SUPFAM" id="SSF55729">
    <property type="entry name" value="Acyl-CoA N-acyltransferases (Nat)"/>
    <property type="match status" value="1"/>
</dbReference>
<comment type="subcellular location">
    <subcellularLocation>
        <location evidence="1">Nucleus</location>
    </subcellularLocation>
</comment>
<dbReference type="PROSITE" id="PS01359">
    <property type="entry name" value="ZF_PHD_1"/>
    <property type="match status" value="1"/>
</dbReference>
<dbReference type="InterPro" id="IPR050603">
    <property type="entry name" value="MYST_HAT"/>
</dbReference>
<keyword evidence="14" id="KW-0007">Acetylation</keyword>
<dbReference type="SUPFAM" id="SSF46785">
    <property type="entry name" value="Winged helix' DNA-binding domain"/>
    <property type="match status" value="1"/>
</dbReference>
<evidence type="ECO:0000256" key="11">
    <source>
        <dbReference type="ARBA" id="ARBA00022833"/>
    </source>
</evidence>
<feature type="region of interest" description="Disordered" evidence="19">
    <location>
        <begin position="2264"/>
        <end position="2286"/>
    </location>
</feature>
<keyword evidence="5" id="KW-1017">Isopeptide bond</keyword>
<dbReference type="SUPFAM" id="SSF57903">
    <property type="entry name" value="FYVE/PHD zinc finger"/>
    <property type="match status" value="1"/>
</dbReference>
<dbReference type="Gene3D" id="3.30.40.10">
    <property type="entry name" value="Zinc/RING finger domain, C3HC4 (zinc finger)"/>
    <property type="match status" value="1"/>
</dbReference>
<feature type="compositionally biased region" description="Polar residues" evidence="19">
    <location>
        <begin position="1256"/>
        <end position="1273"/>
    </location>
</feature>
<dbReference type="InterPro" id="IPR011011">
    <property type="entry name" value="Znf_FYVE_PHD"/>
</dbReference>
<keyword evidence="25" id="KW-1185">Reference proteome</keyword>
<feature type="compositionally biased region" description="Basic and acidic residues" evidence="19">
    <location>
        <begin position="1274"/>
        <end position="1316"/>
    </location>
</feature>
<dbReference type="InterPro" id="IPR036390">
    <property type="entry name" value="WH_DNA-bd_sf"/>
</dbReference>
<feature type="region of interest" description="Disordered" evidence="19">
    <location>
        <begin position="1207"/>
        <end position="1815"/>
    </location>
</feature>
<evidence type="ECO:0000259" key="23">
    <source>
        <dbReference type="PROSITE" id="PS52014"/>
    </source>
</evidence>
<gene>
    <name evidence="24" type="ORF">WN55_03614</name>
</gene>
<proteinExistence type="inferred from homology"/>
<dbReference type="Pfam" id="PF21524">
    <property type="entry name" value="SAMD1_WH"/>
    <property type="match status" value="1"/>
</dbReference>
<dbReference type="CDD" id="cd15489">
    <property type="entry name" value="PHD_SF"/>
    <property type="match status" value="1"/>
</dbReference>
<reference evidence="24 25" key="1">
    <citation type="submission" date="2015-07" db="EMBL/GenBank/DDBJ databases">
        <title>The genome of Dufourea novaeangliae.</title>
        <authorList>
            <person name="Pan H."/>
            <person name="Kapheim K."/>
        </authorList>
    </citation>
    <scope>NUCLEOTIDE SEQUENCE [LARGE SCALE GENOMIC DNA]</scope>
    <source>
        <strain evidence="24">0120121106</strain>
        <tissue evidence="24">Whole body</tissue>
    </source>
</reference>
<dbReference type="STRING" id="178035.A0A154PKE6"/>
<feature type="compositionally biased region" description="Low complexity" evidence="19">
    <location>
        <begin position="1914"/>
        <end position="1959"/>
    </location>
</feature>
<dbReference type="PANTHER" id="PTHR10615:SF217">
    <property type="entry name" value="HISTONE ACETYLTRANSFERASE"/>
    <property type="match status" value="1"/>
</dbReference>
<evidence type="ECO:0000256" key="8">
    <source>
        <dbReference type="ARBA" id="ARBA00022723"/>
    </source>
</evidence>
<evidence type="ECO:0000256" key="13">
    <source>
        <dbReference type="ARBA" id="ARBA00022853"/>
    </source>
</evidence>
<dbReference type="FunFam" id="3.40.630.30:FF:000001">
    <property type="entry name" value="Histone acetyltransferase"/>
    <property type="match status" value="1"/>
</dbReference>
<feature type="compositionally biased region" description="Basic residues" evidence="19">
    <location>
        <begin position="1241"/>
        <end position="1255"/>
    </location>
</feature>
<accession>A0A154PKE6</accession>
<feature type="compositionally biased region" description="Basic and acidic residues" evidence="19">
    <location>
        <begin position="1323"/>
        <end position="1332"/>
    </location>
</feature>
<evidence type="ECO:0000256" key="6">
    <source>
        <dbReference type="ARBA" id="ARBA00022553"/>
    </source>
</evidence>
<organism evidence="24 25">
    <name type="scientific">Dufourea novaeangliae</name>
    <name type="common">Sweat bee</name>
    <dbReference type="NCBI Taxonomy" id="178035"/>
    <lineage>
        <taxon>Eukaryota</taxon>
        <taxon>Metazoa</taxon>
        <taxon>Ecdysozoa</taxon>
        <taxon>Arthropoda</taxon>
        <taxon>Hexapoda</taxon>
        <taxon>Insecta</taxon>
        <taxon>Pterygota</taxon>
        <taxon>Neoptera</taxon>
        <taxon>Endopterygota</taxon>
        <taxon>Hymenoptera</taxon>
        <taxon>Apocrita</taxon>
        <taxon>Aculeata</taxon>
        <taxon>Apoidea</taxon>
        <taxon>Anthophila</taxon>
        <taxon>Halictidae</taxon>
        <taxon>Rophitinae</taxon>
        <taxon>Dufourea</taxon>
    </lineage>
</organism>
<feature type="compositionally biased region" description="Basic and acidic residues" evidence="19">
    <location>
        <begin position="1525"/>
        <end position="1537"/>
    </location>
</feature>
<dbReference type="SMART" id="SM00249">
    <property type="entry name" value="PHD"/>
    <property type="match status" value="2"/>
</dbReference>
<feature type="region of interest" description="Disordered" evidence="19">
    <location>
        <begin position="798"/>
        <end position="905"/>
    </location>
</feature>
<evidence type="ECO:0000256" key="17">
    <source>
        <dbReference type="ARBA" id="ARBA00048017"/>
    </source>
</evidence>
<feature type="compositionally biased region" description="Basic and acidic residues" evidence="19">
    <location>
        <begin position="1686"/>
        <end position="1726"/>
    </location>
</feature>
<keyword evidence="6" id="KW-0597">Phosphoprotein</keyword>
<name>A0A154PKE6_DUFNO</name>
<dbReference type="InterPro" id="IPR016181">
    <property type="entry name" value="Acyl_CoA_acyltransferase"/>
</dbReference>
<evidence type="ECO:0000256" key="10">
    <source>
        <dbReference type="ARBA" id="ARBA00022771"/>
    </source>
</evidence>
<dbReference type="PROSITE" id="PS51504">
    <property type="entry name" value="H15"/>
    <property type="match status" value="1"/>
</dbReference>
<dbReference type="EMBL" id="KQ434931">
    <property type="protein sequence ID" value="KZC11778.1"/>
    <property type="molecule type" value="Genomic_DNA"/>
</dbReference>
<dbReference type="InterPro" id="IPR040706">
    <property type="entry name" value="Zf-MYST"/>
</dbReference>
<dbReference type="PROSITE" id="PS50016">
    <property type="entry name" value="ZF_PHD_2"/>
    <property type="match status" value="1"/>
</dbReference>
<dbReference type="Gene3D" id="3.40.630.30">
    <property type="match status" value="1"/>
</dbReference>
<dbReference type="Proteomes" id="UP000076502">
    <property type="component" value="Unassembled WGS sequence"/>
</dbReference>
<keyword evidence="13" id="KW-0156">Chromatin regulator</keyword>
<feature type="domain" description="H15" evidence="21">
    <location>
        <begin position="87"/>
        <end position="159"/>
    </location>
</feature>
<feature type="compositionally biased region" description="Polar residues" evidence="19">
    <location>
        <begin position="438"/>
        <end position="452"/>
    </location>
</feature>
<feature type="compositionally biased region" description="Basic and acidic residues" evidence="19">
    <location>
        <begin position="303"/>
        <end position="313"/>
    </location>
</feature>
<feature type="compositionally biased region" description="Basic and acidic residues" evidence="19">
    <location>
        <begin position="1458"/>
        <end position="1478"/>
    </location>
</feature>
<feature type="compositionally biased region" description="Acidic residues" evidence="19">
    <location>
        <begin position="530"/>
        <end position="541"/>
    </location>
</feature>
<keyword evidence="4" id="KW-0678">Repressor</keyword>
<evidence type="ECO:0000259" key="20">
    <source>
        <dbReference type="PROSITE" id="PS50016"/>
    </source>
</evidence>
<feature type="compositionally biased region" description="Low complexity" evidence="19">
    <location>
        <begin position="2044"/>
        <end position="2057"/>
    </location>
</feature>
<dbReference type="GO" id="GO:0008270">
    <property type="term" value="F:zinc ion binding"/>
    <property type="evidence" value="ECO:0007669"/>
    <property type="project" value="UniProtKB-KW"/>
</dbReference>
<feature type="compositionally biased region" description="Basic and acidic residues" evidence="19">
    <location>
        <begin position="1633"/>
        <end position="1644"/>
    </location>
</feature>
<evidence type="ECO:0000256" key="4">
    <source>
        <dbReference type="ARBA" id="ARBA00022491"/>
    </source>
</evidence>
<dbReference type="Pfam" id="PF00628">
    <property type="entry name" value="PHD"/>
    <property type="match status" value="1"/>
</dbReference>
<dbReference type="Gene3D" id="3.30.60.60">
    <property type="entry name" value="N-acetyl transferase-like"/>
    <property type="match status" value="1"/>
</dbReference>
<evidence type="ECO:0000259" key="22">
    <source>
        <dbReference type="PROSITE" id="PS51726"/>
    </source>
</evidence>
<feature type="region of interest" description="Disordered" evidence="19">
    <location>
        <begin position="669"/>
        <end position="749"/>
    </location>
</feature>
<feature type="compositionally biased region" description="Basic and acidic residues" evidence="19">
    <location>
        <begin position="1396"/>
        <end position="1419"/>
    </location>
</feature>
<feature type="domain" description="SAMD1-like winged helix (WH)" evidence="23">
    <location>
        <begin position="2"/>
        <end position="78"/>
    </location>
</feature>
<feature type="compositionally biased region" description="Polar residues" evidence="19">
    <location>
        <begin position="1334"/>
        <end position="1344"/>
    </location>
</feature>
<dbReference type="GO" id="GO:0006357">
    <property type="term" value="P:regulation of transcription by RNA polymerase II"/>
    <property type="evidence" value="ECO:0007669"/>
    <property type="project" value="TreeGrafter"/>
</dbReference>
<dbReference type="GO" id="GO:0003677">
    <property type="term" value="F:DNA binding"/>
    <property type="evidence" value="ECO:0007669"/>
    <property type="project" value="InterPro"/>
</dbReference>
<evidence type="ECO:0000256" key="15">
    <source>
        <dbReference type="ARBA" id="ARBA00023159"/>
    </source>
</evidence>
<keyword evidence="9" id="KW-0677">Repeat</keyword>
<feature type="compositionally biased region" description="Low complexity" evidence="19">
    <location>
        <begin position="867"/>
        <end position="888"/>
    </location>
</feature>